<dbReference type="InterPro" id="IPR016181">
    <property type="entry name" value="Acyl_CoA_acyltransferase"/>
</dbReference>
<evidence type="ECO:0000256" key="2">
    <source>
        <dbReference type="ARBA" id="ARBA00023315"/>
    </source>
</evidence>
<organism evidence="4 5">
    <name type="scientific">Cellulomonas terrae</name>
    <dbReference type="NCBI Taxonomy" id="311234"/>
    <lineage>
        <taxon>Bacteria</taxon>
        <taxon>Bacillati</taxon>
        <taxon>Actinomycetota</taxon>
        <taxon>Actinomycetes</taxon>
        <taxon>Micrococcales</taxon>
        <taxon>Cellulomonadaceae</taxon>
        <taxon>Cellulomonas</taxon>
    </lineage>
</organism>
<dbReference type="Proteomes" id="UP000321049">
    <property type="component" value="Unassembled WGS sequence"/>
</dbReference>
<evidence type="ECO:0000313" key="5">
    <source>
        <dbReference type="Proteomes" id="UP000321049"/>
    </source>
</evidence>
<dbReference type="EMBL" id="BJWH01000003">
    <property type="protein sequence ID" value="GEL97463.1"/>
    <property type="molecule type" value="Genomic_DNA"/>
</dbReference>
<dbReference type="InterPro" id="IPR050832">
    <property type="entry name" value="Bact_Acetyltransf"/>
</dbReference>
<comment type="caution">
    <text evidence="4">The sequence shown here is derived from an EMBL/GenBank/DDBJ whole genome shotgun (WGS) entry which is preliminary data.</text>
</comment>
<reference evidence="4 5" key="1">
    <citation type="submission" date="2019-07" db="EMBL/GenBank/DDBJ databases">
        <title>Whole genome shotgun sequence of Cellulomonas terrae NBRC 100819.</title>
        <authorList>
            <person name="Hosoyama A."/>
            <person name="Uohara A."/>
            <person name="Ohji S."/>
            <person name="Ichikawa N."/>
        </authorList>
    </citation>
    <scope>NUCLEOTIDE SEQUENCE [LARGE SCALE GENOMIC DNA]</scope>
    <source>
        <strain evidence="4 5">NBRC 100819</strain>
    </source>
</reference>
<gene>
    <name evidence="4" type="ORF">CTE05_10100</name>
</gene>
<proteinExistence type="predicted"/>
<accession>A0A511JII3</accession>
<feature type="domain" description="N-acetyltransferase" evidence="3">
    <location>
        <begin position="3"/>
        <end position="155"/>
    </location>
</feature>
<keyword evidence="5" id="KW-1185">Reference proteome</keyword>
<dbReference type="InterPro" id="IPR000182">
    <property type="entry name" value="GNAT_dom"/>
</dbReference>
<evidence type="ECO:0000259" key="3">
    <source>
        <dbReference type="PROSITE" id="PS51186"/>
    </source>
</evidence>
<keyword evidence="1 4" id="KW-0808">Transferase</keyword>
<sequence length="171" mass="17711">MPLTIAADDPTAPDVLDLLGEHLADMFATSPAESVHALDPTALASPAITFWTARDSAGALLGCAALKALGPSDGELKSMRTTSAARGQGVGAALLAHVLAAAAERGLRTVHLETGTQDYFAAARRLYERAGFVECPPFADYALDPHSVFYRLTLNAPAEPATGPTVARPAS</sequence>
<dbReference type="SUPFAM" id="SSF55729">
    <property type="entry name" value="Acyl-CoA N-acyltransferases (Nat)"/>
    <property type="match status" value="1"/>
</dbReference>
<dbReference type="PANTHER" id="PTHR43877:SF5">
    <property type="entry name" value="BLL8307 PROTEIN"/>
    <property type="match status" value="1"/>
</dbReference>
<dbReference type="AlphaFoldDB" id="A0A511JII3"/>
<dbReference type="Pfam" id="PF00583">
    <property type="entry name" value="Acetyltransf_1"/>
    <property type="match status" value="1"/>
</dbReference>
<name>A0A511JII3_9CELL</name>
<evidence type="ECO:0000256" key="1">
    <source>
        <dbReference type="ARBA" id="ARBA00022679"/>
    </source>
</evidence>
<dbReference type="PROSITE" id="PS51186">
    <property type="entry name" value="GNAT"/>
    <property type="match status" value="1"/>
</dbReference>
<dbReference type="GO" id="GO:0016747">
    <property type="term" value="F:acyltransferase activity, transferring groups other than amino-acyl groups"/>
    <property type="evidence" value="ECO:0007669"/>
    <property type="project" value="InterPro"/>
</dbReference>
<keyword evidence="2" id="KW-0012">Acyltransferase</keyword>
<evidence type="ECO:0000313" key="4">
    <source>
        <dbReference type="EMBL" id="GEL97463.1"/>
    </source>
</evidence>
<dbReference type="PANTHER" id="PTHR43877">
    <property type="entry name" value="AMINOALKYLPHOSPHONATE N-ACETYLTRANSFERASE-RELATED-RELATED"/>
    <property type="match status" value="1"/>
</dbReference>
<protein>
    <submittedName>
        <fullName evidence="4">N-acetyltransferase</fullName>
    </submittedName>
</protein>
<dbReference type="Gene3D" id="3.40.630.30">
    <property type="match status" value="1"/>
</dbReference>